<evidence type="ECO:0000313" key="2">
    <source>
        <dbReference type="Proteomes" id="UP000198297"/>
    </source>
</evidence>
<reference evidence="1 2" key="1">
    <citation type="submission" date="2017-06" db="EMBL/GenBank/DDBJ databases">
        <authorList>
            <person name="Kim H.J."/>
            <person name="Triplett B.A."/>
        </authorList>
    </citation>
    <scope>NUCLEOTIDE SEQUENCE [LARGE SCALE GENOMIC DNA]</scope>
    <source>
        <strain evidence="1 2">DSM 19316</strain>
    </source>
</reference>
<proteinExistence type="predicted"/>
<evidence type="ECO:0000313" key="1">
    <source>
        <dbReference type="EMBL" id="SNR75860.1"/>
    </source>
</evidence>
<dbReference type="AlphaFoldDB" id="A0A238YXS5"/>
<protein>
    <submittedName>
        <fullName evidence="1">Uncharacterized protein</fullName>
    </submittedName>
</protein>
<accession>A0A238YXS5</accession>
<dbReference type="EMBL" id="FZNK01000021">
    <property type="protein sequence ID" value="SNR75860.1"/>
    <property type="molecule type" value="Genomic_DNA"/>
</dbReference>
<dbReference type="RefSeq" id="WP_089309323.1">
    <property type="nucleotide sequence ID" value="NZ_FZNK01000021.1"/>
</dbReference>
<gene>
    <name evidence="1" type="ORF">SAMN06266787_12122</name>
</gene>
<sequence length="144" mass="16495">MVPPTGDGGSPAPIDRPILEFLQTRLQATRQVSRATVTDASGHLELQVICVPSYYPAAVDEAQLTVRWYTNDDFKIHYRELYADHTWECRWDRHPNPHNTRDHFHPPPTAPMPGEDASWPADHRDVATLVLDEIEDRVTTLWSE</sequence>
<dbReference type="Pfam" id="PF20126">
    <property type="entry name" value="TumE"/>
    <property type="match status" value="1"/>
</dbReference>
<dbReference type="Proteomes" id="UP000198297">
    <property type="component" value="Unassembled WGS sequence"/>
</dbReference>
<dbReference type="InterPro" id="IPR045397">
    <property type="entry name" value="TumE-like"/>
</dbReference>
<organism evidence="1 2">
    <name type="scientific">Halorubrum ezzemoulense</name>
    <name type="common">Halorubrum chaoviator</name>
    <dbReference type="NCBI Taxonomy" id="337243"/>
    <lineage>
        <taxon>Archaea</taxon>
        <taxon>Methanobacteriati</taxon>
        <taxon>Methanobacteriota</taxon>
        <taxon>Stenosarchaea group</taxon>
        <taxon>Halobacteria</taxon>
        <taxon>Halobacteriales</taxon>
        <taxon>Haloferacaceae</taxon>
        <taxon>Halorubrum</taxon>
    </lineage>
</organism>
<name>A0A238YXS5_HALEZ</name>